<dbReference type="Pfam" id="PF13191">
    <property type="entry name" value="AAA_16"/>
    <property type="match status" value="1"/>
</dbReference>
<evidence type="ECO:0000313" key="6">
    <source>
        <dbReference type="Proteomes" id="UP001597063"/>
    </source>
</evidence>
<dbReference type="PANTHER" id="PTHR16305:SF35">
    <property type="entry name" value="TRANSCRIPTIONAL ACTIVATOR DOMAIN"/>
    <property type="match status" value="1"/>
</dbReference>
<dbReference type="SUPFAM" id="SSF46894">
    <property type="entry name" value="C-terminal effector domain of the bipartite response regulators"/>
    <property type="match status" value="1"/>
</dbReference>
<comment type="caution">
    <text evidence="5">The sequence shown here is derived from an EMBL/GenBank/DDBJ whole genome shotgun (WGS) entry which is preliminary data.</text>
</comment>
<dbReference type="PROSITE" id="PS00622">
    <property type="entry name" value="HTH_LUXR_1"/>
    <property type="match status" value="1"/>
</dbReference>
<dbReference type="PROSITE" id="PS50043">
    <property type="entry name" value="HTH_LUXR_2"/>
    <property type="match status" value="1"/>
</dbReference>
<evidence type="ECO:0000256" key="1">
    <source>
        <dbReference type="ARBA" id="ARBA00022741"/>
    </source>
</evidence>
<dbReference type="EMBL" id="JBHTGP010000003">
    <property type="protein sequence ID" value="MFD0684290.1"/>
    <property type="molecule type" value="Genomic_DNA"/>
</dbReference>
<dbReference type="Pfam" id="PF00196">
    <property type="entry name" value="GerE"/>
    <property type="match status" value="1"/>
</dbReference>
<keyword evidence="1" id="KW-0547">Nucleotide-binding</keyword>
<dbReference type="RefSeq" id="WP_378322274.1">
    <property type="nucleotide sequence ID" value="NZ_JBHTGP010000003.1"/>
</dbReference>
<sequence length="952" mass="98979">MTLFGRRREVGAVDALVGGIRAAGGGLVIWGEPGIGKSGLLEHAAARARADGVVVLRGAGVQSEAKLPFAGLHQLLGPMLGRLGELPPRQRDALAAAFGMAPEGAPGTAPEPFMIALAALTLLSDAAAAAPLLLAVDDAQWMDRPTVDVLGFVARRLGTEPIVLLLAVRDGYPTPLKDCGIPELRLRRLDEDAAASLLDESAPELAPELRRRVLAEAAGVPLALVELPRALDARGPGGDTGFLPLTDRLERAFALRVAELPAPTRALLLVAAADDGGAIGELLAAASLVTGAEVDVAALAPAAEARVADADEVELRFRHPLMRSAVYQGASLAERAAAHAALAEVLAGDPDRRVWHRAASTRRADETVAGDLAAAAERARRRGAVTTAVAALERAATFSEDAAHRGGRLLRAAELAFELGRRDLVDGLVAQAEELELGFLERARLTWLAEVFEEGLAEGPGRVRRLLRTADQVAAAGDPALARGFVRAAAQRCWWSGLGDGPRGAVLARTERWPAPPDEPELLVTLALAATVERGEAVIGRLSAPRPVRDRDAAGALHLGTAAAATGAFDLAAGHLADAVTGLRAQGRLGLLAQALTAQAFAAIRGAEWTVAMPAAEEGERLALETGQPRCAAGARTAAATLAALRGEEDRAEDLAAMAEKVLLPMANASGLALVQIARGTAALGAGRYADALAHLGRIFDPQDAAYHPHVRSWAVGDLAEAAAGAGTPGAACAAVAELEADAALTPSPLLHIGLRYARALLADDADAGGLFQAALDADLARWPMERARLLLAHGAWLRRQRRIAESRTPLRAAREAFDALGTGPWAERARRELRASGEASAPRTPTTWADLTPQELQIARMAAEGLSNREIAQQLYLSHRTVGAHLYRVFPKLGITSRTQLRDVLGGPAPERGGPAAAPERGGPGPERGEPADARGGSAAERGEPAAATGS</sequence>
<reference evidence="6" key="1">
    <citation type="journal article" date="2019" name="Int. J. Syst. Evol. Microbiol.">
        <title>The Global Catalogue of Microorganisms (GCM) 10K type strain sequencing project: providing services to taxonomists for standard genome sequencing and annotation.</title>
        <authorList>
            <consortium name="The Broad Institute Genomics Platform"/>
            <consortium name="The Broad Institute Genome Sequencing Center for Infectious Disease"/>
            <person name="Wu L."/>
            <person name="Ma J."/>
        </authorList>
    </citation>
    <scope>NUCLEOTIDE SEQUENCE [LARGE SCALE GENOMIC DNA]</scope>
    <source>
        <strain evidence="6">JCM 9371</strain>
    </source>
</reference>
<dbReference type="InterPro" id="IPR016032">
    <property type="entry name" value="Sig_transdc_resp-reg_C-effctor"/>
</dbReference>
<evidence type="ECO:0000313" key="5">
    <source>
        <dbReference type="EMBL" id="MFD0684290.1"/>
    </source>
</evidence>
<dbReference type="InterPro" id="IPR027417">
    <property type="entry name" value="P-loop_NTPase"/>
</dbReference>
<feature type="domain" description="HTH luxR-type" evidence="4">
    <location>
        <begin position="845"/>
        <end position="910"/>
    </location>
</feature>
<dbReference type="InterPro" id="IPR036388">
    <property type="entry name" value="WH-like_DNA-bd_sf"/>
</dbReference>
<dbReference type="Gene3D" id="1.10.10.10">
    <property type="entry name" value="Winged helix-like DNA-binding domain superfamily/Winged helix DNA-binding domain"/>
    <property type="match status" value="1"/>
</dbReference>
<protein>
    <submittedName>
        <fullName evidence="5">Helix-turn-helix transcriptional regulator</fullName>
    </submittedName>
</protein>
<dbReference type="InterPro" id="IPR000792">
    <property type="entry name" value="Tscrpt_reg_LuxR_C"/>
</dbReference>
<evidence type="ECO:0000259" key="4">
    <source>
        <dbReference type="PROSITE" id="PS50043"/>
    </source>
</evidence>
<dbReference type="PRINTS" id="PR00038">
    <property type="entry name" value="HTHLUXR"/>
</dbReference>
<dbReference type="CDD" id="cd06170">
    <property type="entry name" value="LuxR_C_like"/>
    <property type="match status" value="1"/>
</dbReference>
<dbReference type="SMART" id="SM00421">
    <property type="entry name" value="HTH_LUXR"/>
    <property type="match status" value="1"/>
</dbReference>
<keyword evidence="2" id="KW-0067">ATP-binding</keyword>
<proteinExistence type="predicted"/>
<dbReference type="PANTHER" id="PTHR16305">
    <property type="entry name" value="TESTICULAR SOLUBLE ADENYLYL CYCLASE"/>
    <property type="match status" value="1"/>
</dbReference>
<organism evidence="5 6">
    <name type="scientific">Actinomadura fibrosa</name>
    <dbReference type="NCBI Taxonomy" id="111802"/>
    <lineage>
        <taxon>Bacteria</taxon>
        <taxon>Bacillati</taxon>
        <taxon>Actinomycetota</taxon>
        <taxon>Actinomycetes</taxon>
        <taxon>Streptosporangiales</taxon>
        <taxon>Thermomonosporaceae</taxon>
        <taxon>Actinomadura</taxon>
    </lineage>
</organism>
<evidence type="ECO:0000256" key="3">
    <source>
        <dbReference type="SAM" id="MobiDB-lite"/>
    </source>
</evidence>
<dbReference type="InterPro" id="IPR041664">
    <property type="entry name" value="AAA_16"/>
</dbReference>
<gene>
    <name evidence="5" type="ORF">ACFQZM_07275</name>
</gene>
<name>A0ABW2XF76_9ACTN</name>
<feature type="compositionally biased region" description="Low complexity" evidence="3">
    <location>
        <begin position="907"/>
        <end position="922"/>
    </location>
</feature>
<accession>A0ABW2XF76</accession>
<evidence type="ECO:0000256" key="2">
    <source>
        <dbReference type="ARBA" id="ARBA00022840"/>
    </source>
</evidence>
<dbReference type="Proteomes" id="UP001597063">
    <property type="component" value="Unassembled WGS sequence"/>
</dbReference>
<keyword evidence="6" id="KW-1185">Reference proteome</keyword>
<feature type="region of interest" description="Disordered" evidence="3">
    <location>
        <begin position="904"/>
        <end position="952"/>
    </location>
</feature>
<dbReference type="SUPFAM" id="SSF52540">
    <property type="entry name" value="P-loop containing nucleoside triphosphate hydrolases"/>
    <property type="match status" value="1"/>
</dbReference>